<evidence type="ECO:0000313" key="1">
    <source>
        <dbReference type="EMBL" id="KAK8494898.1"/>
    </source>
</evidence>
<evidence type="ECO:0000313" key="2">
    <source>
        <dbReference type="Proteomes" id="UP001472677"/>
    </source>
</evidence>
<name>A0ABR2AN78_9ROSI</name>
<sequence>MTTKAYIPDFRVDVEHICCPIPLHATVKQGGPPKGWAKVKLKVVAVGDMSDAEIVVLRFAMDDEICFRG</sequence>
<accession>A0ABR2AN78</accession>
<gene>
    <name evidence="1" type="ORF">V6N12_067079</name>
</gene>
<protein>
    <submittedName>
        <fullName evidence="1">Uncharacterized protein</fullName>
    </submittedName>
</protein>
<dbReference type="EMBL" id="JBBPBM010000491">
    <property type="protein sequence ID" value="KAK8494898.1"/>
    <property type="molecule type" value="Genomic_DNA"/>
</dbReference>
<proteinExistence type="predicted"/>
<dbReference type="Proteomes" id="UP001472677">
    <property type="component" value="Unassembled WGS sequence"/>
</dbReference>
<comment type="caution">
    <text evidence="1">The sequence shown here is derived from an EMBL/GenBank/DDBJ whole genome shotgun (WGS) entry which is preliminary data.</text>
</comment>
<organism evidence="1 2">
    <name type="scientific">Hibiscus sabdariffa</name>
    <name type="common">roselle</name>
    <dbReference type="NCBI Taxonomy" id="183260"/>
    <lineage>
        <taxon>Eukaryota</taxon>
        <taxon>Viridiplantae</taxon>
        <taxon>Streptophyta</taxon>
        <taxon>Embryophyta</taxon>
        <taxon>Tracheophyta</taxon>
        <taxon>Spermatophyta</taxon>
        <taxon>Magnoliopsida</taxon>
        <taxon>eudicotyledons</taxon>
        <taxon>Gunneridae</taxon>
        <taxon>Pentapetalae</taxon>
        <taxon>rosids</taxon>
        <taxon>malvids</taxon>
        <taxon>Malvales</taxon>
        <taxon>Malvaceae</taxon>
        <taxon>Malvoideae</taxon>
        <taxon>Hibiscus</taxon>
    </lineage>
</organism>
<keyword evidence="2" id="KW-1185">Reference proteome</keyword>
<reference evidence="1 2" key="1">
    <citation type="journal article" date="2024" name="G3 (Bethesda)">
        <title>Genome assembly of Hibiscus sabdariffa L. provides insights into metabolisms of medicinal natural products.</title>
        <authorList>
            <person name="Kim T."/>
        </authorList>
    </citation>
    <scope>NUCLEOTIDE SEQUENCE [LARGE SCALE GENOMIC DNA]</scope>
    <source>
        <strain evidence="1">TK-2024</strain>
        <tissue evidence="1">Old leaves</tissue>
    </source>
</reference>